<proteinExistence type="predicted"/>
<reference evidence="1 2" key="1">
    <citation type="submission" date="2020-08" db="EMBL/GenBank/DDBJ databases">
        <title>Genome sequence of Thermomonas brevis KACC 16975T.</title>
        <authorList>
            <person name="Hyun D.-W."/>
            <person name="Bae J.-W."/>
        </authorList>
    </citation>
    <scope>NUCLEOTIDE SEQUENCE [LARGE SCALE GENOMIC DNA]</scope>
    <source>
        <strain evidence="1 2">KACC 16975</strain>
    </source>
</reference>
<organism evidence="1 2">
    <name type="scientific">Thermomonas brevis</name>
    <dbReference type="NCBI Taxonomy" id="215691"/>
    <lineage>
        <taxon>Bacteria</taxon>
        <taxon>Pseudomonadati</taxon>
        <taxon>Pseudomonadota</taxon>
        <taxon>Gammaproteobacteria</taxon>
        <taxon>Lysobacterales</taxon>
        <taxon>Lysobacteraceae</taxon>
        <taxon>Thermomonas</taxon>
    </lineage>
</organism>
<dbReference type="Proteomes" id="UP000515977">
    <property type="component" value="Chromosome"/>
</dbReference>
<gene>
    <name evidence="1" type="ORF">H9L17_15490</name>
</gene>
<name>A0A7G9QY38_9GAMM</name>
<accession>A0A7G9QY38</accession>
<sequence>MFVANAASPTSSASAAEALTTEPVEGVSLGEWTARWWRWALNQPVQPFLDPDGRFCEMGQEGPVWFLAGTNGRFRPKRECEVPEGKYLLVPVINMIYWQRGPGDSRLPCKTLQESAAVNNDHLRSAVVLLDDKPVGDVRLFRVKSEGCFPMDPDDPSSPLGAADGYWLMIKPLSRGPHSLVVGANYGESDVAYGGMNQNFEYVLHVGGRTTLSDAADYGRSLIATQ</sequence>
<dbReference type="KEGG" id="tbv:H9L17_15490"/>
<dbReference type="EMBL" id="CP060711">
    <property type="protein sequence ID" value="QNN48263.1"/>
    <property type="molecule type" value="Genomic_DNA"/>
</dbReference>
<dbReference type="AlphaFoldDB" id="A0A7G9QY38"/>
<protein>
    <submittedName>
        <fullName evidence="1">Uncharacterized protein</fullName>
    </submittedName>
</protein>
<evidence type="ECO:0000313" key="2">
    <source>
        <dbReference type="Proteomes" id="UP000515977"/>
    </source>
</evidence>
<evidence type="ECO:0000313" key="1">
    <source>
        <dbReference type="EMBL" id="QNN48263.1"/>
    </source>
</evidence>
<keyword evidence="2" id="KW-1185">Reference proteome</keyword>